<keyword evidence="4" id="KW-0727">SH2 domain</keyword>
<dbReference type="InterPro" id="IPR052123">
    <property type="entry name" value="Non-rcpt_Tyr_Phosphatase"/>
</dbReference>
<dbReference type="Proteomes" id="UP000261520">
    <property type="component" value="Unplaced"/>
</dbReference>
<dbReference type="GO" id="GO:0035556">
    <property type="term" value="P:intracellular signal transduction"/>
    <property type="evidence" value="ECO:0007669"/>
    <property type="project" value="TreeGrafter"/>
</dbReference>
<proteinExistence type="predicted"/>
<dbReference type="PROSITE" id="PS50001">
    <property type="entry name" value="SH2"/>
    <property type="match status" value="1"/>
</dbReference>
<dbReference type="SUPFAM" id="SSF55550">
    <property type="entry name" value="SH2 domain"/>
    <property type="match status" value="1"/>
</dbReference>
<dbReference type="GO" id="GO:0005737">
    <property type="term" value="C:cytoplasm"/>
    <property type="evidence" value="ECO:0007669"/>
    <property type="project" value="TreeGrafter"/>
</dbReference>
<evidence type="ECO:0000256" key="1">
    <source>
        <dbReference type="ARBA" id="ARBA00013064"/>
    </source>
</evidence>
<evidence type="ECO:0000256" key="4">
    <source>
        <dbReference type="PROSITE-ProRule" id="PRU00191"/>
    </source>
</evidence>
<keyword evidence="7" id="KW-1185">Reference proteome</keyword>
<dbReference type="AlphaFoldDB" id="A0A3B3ZSW9"/>
<dbReference type="Ensembl" id="ENSPMGT00000008296.1">
    <property type="protein sequence ID" value="ENSPMGP00000007793.1"/>
    <property type="gene ID" value="ENSPMGG00000006469.1"/>
</dbReference>
<feature type="domain" description="SH2" evidence="5">
    <location>
        <begin position="8"/>
        <end position="48"/>
    </location>
</feature>
<name>A0A3B3ZSW9_9GOBI</name>
<evidence type="ECO:0000313" key="7">
    <source>
        <dbReference type="Proteomes" id="UP000261520"/>
    </source>
</evidence>
<accession>A0A3B3ZSW9</accession>
<dbReference type="EC" id="3.1.3.48" evidence="1"/>
<dbReference type="STRING" id="409849.ENSPMGP00000007793"/>
<dbReference type="PANTHER" id="PTHR46257:SF4">
    <property type="entry name" value="TYROSINE-PROTEIN PHOSPHATASE NON-RECEPTOR TYPE 6"/>
    <property type="match status" value="1"/>
</dbReference>
<evidence type="ECO:0000256" key="3">
    <source>
        <dbReference type="ARBA" id="ARBA00022912"/>
    </source>
</evidence>
<evidence type="ECO:0000256" key="2">
    <source>
        <dbReference type="ARBA" id="ARBA00022801"/>
    </source>
</evidence>
<dbReference type="GO" id="GO:0001784">
    <property type="term" value="F:phosphotyrosine residue binding"/>
    <property type="evidence" value="ECO:0007669"/>
    <property type="project" value="TreeGrafter"/>
</dbReference>
<dbReference type="GO" id="GO:0030154">
    <property type="term" value="P:cell differentiation"/>
    <property type="evidence" value="ECO:0007669"/>
    <property type="project" value="TreeGrafter"/>
</dbReference>
<keyword evidence="3" id="KW-0904">Protein phosphatase</keyword>
<protein>
    <recommendedName>
        <fullName evidence="1">protein-tyrosine-phosphatase</fullName>
        <ecNumber evidence="1">3.1.3.48</ecNumber>
    </recommendedName>
</protein>
<dbReference type="InterPro" id="IPR036860">
    <property type="entry name" value="SH2_dom_sf"/>
</dbReference>
<sequence>NLTRGVTWFHRDISGLEAEELLKTKGIHGCFLARPSKKVAGDFSLSVR</sequence>
<keyword evidence="2" id="KW-0378">Hydrolase</keyword>
<evidence type="ECO:0000313" key="6">
    <source>
        <dbReference type="Ensembl" id="ENSPMGP00000007793.1"/>
    </source>
</evidence>
<dbReference type="Pfam" id="PF00017">
    <property type="entry name" value="SH2"/>
    <property type="match status" value="1"/>
</dbReference>
<dbReference type="GO" id="GO:0000278">
    <property type="term" value="P:mitotic cell cycle"/>
    <property type="evidence" value="ECO:0007669"/>
    <property type="project" value="TreeGrafter"/>
</dbReference>
<evidence type="ECO:0000259" key="5">
    <source>
        <dbReference type="PROSITE" id="PS50001"/>
    </source>
</evidence>
<dbReference type="PRINTS" id="PR00401">
    <property type="entry name" value="SH2DOMAIN"/>
</dbReference>
<dbReference type="PANTHER" id="PTHR46257">
    <property type="entry name" value="TYROSINE-PROTEIN PHOSPHATASE CORKSCREW"/>
    <property type="match status" value="1"/>
</dbReference>
<dbReference type="InterPro" id="IPR000980">
    <property type="entry name" value="SH2"/>
</dbReference>
<dbReference type="GO" id="GO:0004726">
    <property type="term" value="F:non-membrane spanning protein tyrosine phosphatase activity"/>
    <property type="evidence" value="ECO:0007669"/>
    <property type="project" value="TreeGrafter"/>
</dbReference>
<organism evidence="6 7">
    <name type="scientific">Periophthalmus magnuspinnatus</name>
    <dbReference type="NCBI Taxonomy" id="409849"/>
    <lineage>
        <taxon>Eukaryota</taxon>
        <taxon>Metazoa</taxon>
        <taxon>Chordata</taxon>
        <taxon>Craniata</taxon>
        <taxon>Vertebrata</taxon>
        <taxon>Euteleostomi</taxon>
        <taxon>Actinopterygii</taxon>
        <taxon>Neopterygii</taxon>
        <taxon>Teleostei</taxon>
        <taxon>Neoteleostei</taxon>
        <taxon>Acanthomorphata</taxon>
        <taxon>Gobiaria</taxon>
        <taxon>Gobiiformes</taxon>
        <taxon>Gobioidei</taxon>
        <taxon>Gobiidae</taxon>
        <taxon>Oxudercinae</taxon>
        <taxon>Periophthalmus</taxon>
    </lineage>
</organism>
<reference evidence="6" key="1">
    <citation type="submission" date="2025-08" db="UniProtKB">
        <authorList>
            <consortium name="Ensembl"/>
        </authorList>
    </citation>
    <scope>IDENTIFICATION</scope>
</reference>
<dbReference type="Gene3D" id="3.30.505.10">
    <property type="entry name" value="SH2 domain"/>
    <property type="match status" value="1"/>
</dbReference>
<reference evidence="6" key="2">
    <citation type="submission" date="2025-09" db="UniProtKB">
        <authorList>
            <consortium name="Ensembl"/>
        </authorList>
    </citation>
    <scope>IDENTIFICATION</scope>
</reference>